<dbReference type="RefSeq" id="WP_154461168.1">
    <property type="nucleotide sequence ID" value="NZ_VUMM01000023.1"/>
</dbReference>
<evidence type="ECO:0000313" key="4">
    <source>
        <dbReference type="Proteomes" id="UP000470082"/>
    </source>
</evidence>
<evidence type="ECO:0000256" key="1">
    <source>
        <dbReference type="SAM" id="MobiDB-lite"/>
    </source>
</evidence>
<dbReference type="Proteomes" id="UP000470082">
    <property type="component" value="Unassembled WGS sequence"/>
</dbReference>
<gene>
    <name evidence="3" type="ORF">FYJ50_08850</name>
</gene>
<keyword evidence="2" id="KW-0732">Signal</keyword>
<dbReference type="AlphaFoldDB" id="A0A7X2N4C9"/>
<name>A0A7X2N4C9_9FIRM</name>
<feature type="chain" id="PRO_5030804786" evidence="2">
    <location>
        <begin position="26"/>
        <end position="342"/>
    </location>
</feature>
<protein>
    <submittedName>
        <fullName evidence="3">Uncharacterized protein</fullName>
    </submittedName>
</protein>
<comment type="caution">
    <text evidence="3">The sequence shown here is derived from an EMBL/GenBank/DDBJ whole genome shotgun (WGS) entry which is preliminary data.</text>
</comment>
<feature type="signal peptide" evidence="2">
    <location>
        <begin position="1"/>
        <end position="25"/>
    </location>
</feature>
<proteinExistence type="predicted"/>
<accession>A0A7X2N4C9</accession>
<feature type="compositionally biased region" description="Basic and acidic residues" evidence="1">
    <location>
        <begin position="297"/>
        <end position="306"/>
    </location>
</feature>
<feature type="compositionally biased region" description="Acidic residues" evidence="1">
    <location>
        <begin position="287"/>
        <end position="296"/>
    </location>
</feature>
<reference evidence="3 4" key="1">
    <citation type="submission" date="2019-08" db="EMBL/GenBank/DDBJ databases">
        <title>In-depth cultivation of the pig gut microbiome towards novel bacterial diversity and tailored functional studies.</title>
        <authorList>
            <person name="Wylensek D."/>
            <person name="Hitch T.C.A."/>
            <person name="Clavel T."/>
        </authorList>
    </citation>
    <scope>NUCLEOTIDE SEQUENCE [LARGE SCALE GENOMIC DNA]</scope>
    <source>
        <strain evidence="3 4">LKV-178-WT-2G</strain>
    </source>
</reference>
<evidence type="ECO:0000256" key="2">
    <source>
        <dbReference type="SAM" id="SignalP"/>
    </source>
</evidence>
<keyword evidence="4" id="KW-1185">Reference proteome</keyword>
<evidence type="ECO:0000313" key="3">
    <source>
        <dbReference type="EMBL" id="MSS02191.1"/>
    </source>
</evidence>
<dbReference type="EMBL" id="VUMM01000023">
    <property type="protein sequence ID" value="MSS02191.1"/>
    <property type="molecule type" value="Genomic_DNA"/>
</dbReference>
<sequence length="342" mass="37881">MKKKILSMICAICTIFVLLPVITFADTTPNISIEGNDVYCRNASYSFSFEIPEGIKSFSAGYEFEYIGVGNISLEQNGNTYTAIVDTSKATEDEQSFKVYVFMETENGPFRVEKTIALKDHSGGIATCSTKAHCETCGNEYGEYDEDTHNIKHVNAKAPTLFEEGNIEYWTCTGCHKIYSDKDGKNEISDVMIDKLPPEIIKGNGQVVKVGNKKALSFTSSADFNEFKYVIVDEEELGLDDYTVRQGSTIVTLNADYVSTLALGKHTITIGSERGEASAEFEVSEFEPINEDEAEEETKKEDKKTETNTSVIGNAGLWMSLMFTSLDAMGIGLVLNKKRKNK</sequence>
<feature type="region of interest" description="Disordered" evidence="1">
    <location>
        <begin position="287"/>
        <end position="307"/>
    </location>
</feature>
<organism evidence="3 4">
    <name type="scientific">Floccifex porci</name>
    <dbReference type="NCBI Taxonomy" id="2606629"/>
    <lineage>
        <taxon>Bacteria</taxon>
        <taxon>Bacillati</taxon>
        <taxon>Bacillota</taxon>
        <taxon>Erysipelotrichia</taxon>
        <taxon>Erysipelotrichales</taxon>
        <taxon>Erysipelotrichaceae</taxon>
        <taxon>Floccifex</taxon>
    </lineage>
</organism>